<feature type="domain" description="Response regulatory" evidence="3">
    <location>
        <begin position="5"/>
        <end position="116"/>
    </location>
</feature>
<organism evidence="4 5">
    <name type="scientific">Qipengyuania oceanensis</name>
    <dbReference type="NCBI Taxonomy" id="1463597"/>
    <lineage>
        <taxon>Bacteria</taxon>
        <taxon>Pseudomonadati</taxon>
        <taxon>Pseudomonadota</taxon>
        <taxon>Alphaproteobacteria</taxon>
        <taxon>Sphingomonadales</taxon>
        <taxon>Erythrobacteraceae</taxon>
        <taxon>Qipengyuania</taxon>
    </lineage>
</organism>
<dbReference type="OrthoDB" id="7774278at2"/>
<feature type="modified residue" description="4-aspartylphosphate" evidence="2">
    <location>
        <position position="55"/>
    </location>
</feature>
<dbReference type="InterPro" id="IPR050595">
    <property type="entry name" value="Bact_response_regulator"/>
</dbReference>
<dbReference type="AlphaFoldDB" id="A0A844YE45"/>
<evidence type="ECO:0000259" key="3">
    <source>
        <dbReference type="PROSITE" id="PS50110"/>
    </source>
</evidence>
<evidence type="ECO:0000256" key="2">
    <source>
        <dbReference type="PROSITE-ProRule" id="PRU00169"/>
    </source>
</evidence>
<dbReference type="SMART" id="SM00448">
    <property type="entry name" value="REC"/>
    <property type="match status" value="1"/>
</dbReference>
<dbReference type="PROSITE" id="PS50110">
    <property type="entry name" value="RESPONSE_REGULATORY"/>
    <property type="match status" value="1"/>
</dbReference>
<accession>A0A844YE45</accession>
<protein>
    <submittedName>
        <fullName evidence="4">Response regulator</fullName>
    </submittedName>
</protein>
<evidence type="ECO:0000256" key="1">
    <source>
        <dbReference type="ARBA" id="ARBA00022553"/>
    </source>
</evidence>
<dbReference type="EMBL" id="WTYN01000001">
    <property type="protein sequence ID" value="MXO62227.1"/>
    <property type="molecule type" value="Genomic_DNA"/>
</dbReference>
<keyword evidence="5" id="KW-1185">Reference proteome</keyword>
<dbReference type="SUPFAM" id="SSF52172">
    <property type="entry name" value="CheY-like"/>
    <property type="match status" value="1"/>
</dbReference>
<dbReference type="InterPro" id="IPR001789">
    <property type="entry name" value="Sig_transdc_resp-reg_receiver"/>
</dbReference>
<dbReference type="PANTHER" id="PTHR44591:SF24">
    <property type="entry name" value="PROTEIN-GLUTAMATE METHYLESTERASE_PROTEIN-GLUTAMINE GLUTAMINASE 1"/>
    <property type="match status" value="1"/>
</dbReference>
<evidence type="ECO:0000313" key="5">
    <source>
        <dbReference type="Proteomes" id="UP000445582"/>
    </source>
</evidence>
<dbReference type="InterPro" id="IPR011006">
    <property type="entry name" value="CheY-like_superfamily"/>
</dbReference>
<evidence type="ECO:0000313" key="4">
    <source>
        <dbReference type="EMBL" id="MXO62227.1"/>
    </source>
</evidence>
<name>A0A844YE45_9SPHN</name>
<dbReference type="GO" id="GO:0000160">
    <property type="term" value="P:phosphorelay signal transduction system"/>
    <property type="evidence" value="ECO:0007669"/>
    <property type="project" value="InterPro"/>
</dbReference>
<comment type="caution">
    <text evidence="4">The sequence shown here is derived from an EMBL/GenBank/DDBJ whole genome shotgun (WGS) entry which is preliminary data.</text>
</comment>
<reference evidence="4 5" key="1">
    <citation type="submission" date="2019-12" db="EMBL/GenBank/DDBJ databases">
        <title>Genomic-based taxomic classification of the family Erythrobacteraceae.</title>
        <authorList>
            <person name="Xu L."/>
        </authorList>
    </citation>
    <scope>NUCLEOTIDE SEQUENCE [LARGE SCALE GENOMIC DNA]</scope>
    <source>
        <strain evidence="4 5">MCCC 1A09965</strain>
    </source>
</reference>
<dbReference type="PANTHER" id="PTHR44591">
    <property type="entry name" value="STRESS RESPONSE REGULATOR PROTEIN 1"/>
    <property type="match status" value="1"/>
</dbReference>
<dbReference type="Proteomes" id="UP000445582">
    <property type="component" value="Unassembled WGS sequence"/>
</dbReference>
<dbReference type="Pfam" id="PF00072">
    <property type="entry name" value="Response_reg"/>
    <property type="match status" value="1"/>
</dbReference>
<proteinExistence type="predicted"/>
<dbReference type="RefSeq" id="WP_160671895.1">
    <property type="nucleotide sequence ID" value="NZ_WTYN01000001.1"/>
</dbReference>
<keyword evidence="1 2" id="KW-0597">Phosphoprotein</keyword>
<gene>
    <name evidence="4" type="ORF">GRI48_04295</name>
</gene>
<dbReference type="Gene3D" id="3.40.50.2300">
    <property type="match status" value="1"/>
</dbReference>
<sequence length="118" mass="12848">MTQPTVLVAEDDFIIACDLCDTVEEAGFCVEGPHNDVSSAMLAFQKHKPDLAILDIHLGDDVVYPLAERLMAENVPVIFHSGLADPKDVHARYPQSSTLSKPCPPNEVIETMSRALCA</sequence>